<accession>A0A916TJJ1</accession>
<dbReference type="PANTHER" id="PTHR43861">
    <property type="entry name" value="TRANS-ACONITATE 2-METHYLTRANSFERASE-RELATED"/>
    <property type="match status" value="1"/>
</dbReference>
<keyword evidence="2" id="KW-1185">Reference proteome</keyword>
<dbReference type="Gene3D" id="1.10.150.290">
    <property type="entry name" value="S-adenosyl-L-methionine-dependent methyltransferases"/>
    <property type="match status" value="1"/>
</dbReference>
<proteinExistence type="predicted"/>
<dbReference type="InterPro" id="IPR023149">
    <property type="entry name" value="Trans_acon_MeTrfase_C"/>
</dbReference>
<dbReference type="RefSeq" id="WP_188588962.1">
    <property type="nucleotide sequence ID" value="NZ_BMGC01000068.1"/>
</dbReference>
<protein>
    <submittedName>
        <fullName evidence="1">Trans-aconitate 2-methyltransferase</fullName>
    </submittedName>
</protein>
<dbReference type="InterPro" id="IPR029063">
    <property type="entry name" value="SAM-dependent_MTases_sf"/>
</dbReference>
<reference evidence="1" key="1">
    <citation type="journal article" date="2014" name="Int. J. Syst. Evol. Microbiol.">
        <title>Complete genome sequence of Corynebacterium casei LMG S-19264T (=DSM 44701T), isolated from a smear-ripened cheese.</title>
        <authorList>
            <consortium name="US DOE Joint Genome Institute (JGI-PGF)"/>
            <person name="Walter F."/>
            <person name="Albersmeier A."/>
            <person name="Kalinowski J."/>
            <person name="Ruckert C."/>
        </authorList>
    </citation>
    <scope>NUCLEOTIDE SEQUENCE</scope>
    <source>
        <strain evidence="1">CGMCC 1.12827</strain>
    </source>
</reference>
<dbReference type="GO" id="GO:0030798">
    <property type="term" value="F:trans-aconitate 2-methyltransferase activity"/>
    <property type="evidence" value="ECO:0007669"/>
    <property type="project" value="InterPro"/>
</dbReference>
<name>A0A916TJJ1_9ACTN</name>
<dbReference type="AlphaFoldDB" id="A0A916TJJ1"/>
<dbReference type="PANTHER" id="PTHR43861:SF1">
    <property type="entry name" value="TRANS-ACONITATE 2-METHYLTRANSFERASE"/>
    <property type="match status" value="1"/>
</dbReference>
<gene>
    <name evidence="1" type="primary">tam</name>
    <name evidence="1" type="ORF">GCM10011489_39250</name>
</gene>
<evidence type="ECO:0000313" key="2">
    <source>
        <dbReference type="Proteomes" id="UP000621454"/>
    </source>
</evidence>
<comment type="caution">
    <text evidence="1">The sequence shown here is derived from an EMBL/GenBank/DDBJ whole genome shotgun (WGS) entry which is preliminary data.</text>
</comment>
<dbReference type="Pfam" id="PF13489">
    <property type="entry name" value="Methyltransf_23"/>
    <property type="match status" value="1"/>
</dbReference>
<organism evidence="1 2">
    <name type="scientific">Gordonia jinhuaensis</name>
    <dbReference type="NCBI Taxonomy" id="1517702"/>
    <lineage>
        <taxon>Bacteria</taxon>
        <taxon>Bacillati</taxon>
        <taxon>Actinomycetota</taxon>
        <taxon>Actinomycetes</taxon>
        <taxon>Mycobacteriales</taxon>
        <taxon>Gordoniaceae</taxon>
        <taxon>Gordonia</taxon>
    </lineage>
</organism>
<dbReference type="EMBL" id="BMGC01000068">
    <property type="protein sequence ID" value="GGB48269.1"/>
    <property type="molecule type" value="Genomic_DNA"/>
</dbReference>
<sequence length="267" mass="29243">MPVTWDPDRYLQFQKQRSRPLAGLLAQIDAPGAVTVADVGCGPGTDTALLRDCWPTAHIEAVDSSTEMIERANAENATAEQPDTQVTYSVGDVSAWRAASGPESVDVVVANALFQWVPDHRRVIARIATESVAPGGYLAFQVPGNFASPSHQAMKTLAADPDFADAIGDVNRLEVFSPSVYIRDFRRLGWQVDGWETTYQHQLTGDDPVFDWVSGTGLRPYLEGLDEATANAFTARLKVMLRADYPADENGMTILGFRRIFVVAQRV</sequence>
<dbReference type="Gene3D" id="3.40.50.150">
    <property type="entry name" value="Vaccinia Virus protein VP39"/>
    <property type="match status" value="1"/>
</dbReference>
<dbReference type="SUPFAM" id="SSF53335">
    <property type="entry name" value="S-adenosyl-L-methionine-dependent methyltransferases"/>
    <property type="match status" value="1"/>
</dbReference>
<dbReference type="CDD" id="cd02440">
    <property type="entry name" value="AdoMet_MTases"/>
    <property type="match status" value="1"/>
</dbReference>
<dbReference type="Proteomes" id="UP000621454">
    <property type="component" value="Unassembled WGS sequence"/>
</dbReference>
<reference evidence="1" key="2">
    <citation type="submission" date="2020-09" db="EMBL/GenBank/DDBJ databases">
        <authorList>
            <person name="Sun Q."/>
            <person name="Zhou Y."/>
        </authorList>
    </citation>
    <scope>NUCLEOTIDE SEQUENCE</scope>
    <source>
        <strain evidence="1">CGMCC 1.12827</strain>
    </source>
</reference>
<evidence type="ECO:0000313" key="1">
    <source>
        <dbReference type="EMBL" id="GGB48269.1"/>
    </source>
</evidence>